<feature type="region of interest" description="Disordered" evidence="1">
    <location>
        <begin position="176"/>
        <end position="205"/>
    </location>
</feature>
<gene>
    <name evidence="2" type="ORF">KIW84_073649</name>
</gene>
<keyword evidence="3" id="KW-1185">Reference proteome</keyword>
<proteinExistence type="predicted"/>
<reference evidence="2 3" key="1">
    <citation type="journal article" date="2022" name="Nat. Genet.">
        <title>Improved pea reference genome and pan-genome highlight genomic features and evolutionary characteristics.</title>
        <authorList>
            <person name="Yang T."/>
            <person name="Liu R."/>
            <person name="Luo Y."/>
            <person name="Hu S."/>
            <person name="Wang D."/>
            <person name="Wang C."/>
            <person name="Pandey M.K."/>
            <person name="Ge S."/>
            <person name="Xu Q."/>
            <person name="Li N."/>
            <person name="Li G."/>
            <person name="Huang Y."/>
            <person name="Saxena R.K."/>
            <person name="Ji Y."/>
            <person name="Li M."/>
            <person name="Yan X."/>
            <person name="He Y."/>
            <person name="Liu Y."/>
            <person name="Wang X."/>
            <person name="Xiang C."/>
            <person name="Varshney R.K."/>
            <person name="Ding H."/>
            <person name="Gao S."/>
            <person name="Zong X."/>
        </authorList>
    </citation>
    <scope>NUCLEOTIDE SEQUENCE [LARGE SCALE GENOMIC DNA]</scope>
    <source>
        <strain evidence="2 3">cv. Zhongwan 6</strain>
    </source>
</reference>
<accession>A0A9D4VPT4</accession>
<dbReference type="Proteomes" id="UP001058974">
    <property type="component" value="Chromosome 7"/>
</dbReference>
<evidence type="ECO:0000313" key="3">
    <source>
        <dbReference type="Proteomes" id="UP001058974"/>
    </source>
</evidence>
<dbReference type="AlphaFoldDB" id="A0A9D4VPT4"/>
<evidence type="ECO:0000313" key="2">
    <source>
        <dbReference type="EMBL" id="KAI5387642.1"/>
    </source>
</evidence>
<evidence type="ECO:0000256" key="1">
    <source>
        <dbReference type="SAM" id="MobiDB-lite"/>
    </source>
</evidence>
<name>A0A9D4VPT4_PEA</name>
<protein>
    <submittedName>
        <fullName evidence="2">Uncharacterized protein</fullName>
    </submittedName>
</protein>
<comment type="caution">
    <text evidence="2">The sequence shown here is derived from an EMBL/GenBank/DDBJ whole genome shotgun (WGS) entry which is preliminary data.</text>
</comment>
<sequence length="205" mass="23407">MVPLAKRTHKPQWFTRKFHTTREQGHESKKIWEAFLTQKLLSTRLGTSKENVKIVYYQSNRVSRQFGISQTMPKPFFNRKIVEHSKRTRDVAKGKVALRKPIFEATPKKFTQTEDTIANGEAAEVEIEPIHVEDSSPEPPTKKKKPKATRVCTRKIAPSPKVALTPKTKKEKIITLDKGDKTTKTSRKLVSNESAYSSPDAYAKM</sequence>
<feature type="compositionally biased region" description="Polar residues" evidence="1">
    <location>
        <begin position="188"/>
        <end position="197"/>
    </location>
</feature>
<dbReference type="EMBL" id="JAMSHJ010000007">
    <property type="protein sequence ID" value="KAI5387642.1"/>
    <property type="molecule type" value="Genomic_DNA"/>
</dbReference>
<organism evidence="2 3">
    <name type="scientific">Pisum sativum</name>
    <name type="common">Garden pea</name>
    <name type="synonym">Lathyrus oleraceus</name>
    <dbReference type="NCBI Taxonomy" id="3888"/>
    <lineage>
        <taxon>Eukaryota</taxon>
        <taxon>Viridiplantae</taxon>
        <taxon>Streptophyta</taxon>
        <taxon>Embryophyta</taxon>
        <taxon>Tracheophyta</taxon>
        <taxon>Spermatophyta</taxon>
        <taxon>Magnoliopsida</taxon>
        <taxon>eudicotyledons</taxon>
        <taxon>Gunneridae</taxon>
        <taxon>Pentapetalae</taxon>
        <taxon>rosids</taxon>
        <taxon>fabids</taxon>
        <taxon>Fabales</taxon>
        <taxon>Fabaceae</taxon>
        <taxon>Papilionoideae</taxon>
        <taxon>50 kb inversion clade</taxon>
        <taxon>NPAAA clade</taxon>
        <taxon>Hologalegina</taxon>
        <taxon>IRL clade</taxon>
        <taxon>Fabeae</taxon>
        <taxon>Lathyrus</taxon>
    </lineage>
</organism>
<feature type="region of interest" description="Disordered" evidence="1">
    <location>
        <begin position="131"/>
        <end position="151"/>
    </location>
</feature>
<dbReference type="Gramene" id="Psat07G0364900-T1">
    <property type="protein sequence ID" value="KAI5387642.1"/>
    <property type="gene ID" value="KIW84_073649"/>
</dbReference>